<gene>
    <name evidence="1" type="ORF">WCY31_03725</name>
</gene>
<evidence type="ECO:0000313" key="1">
    <source>
        <dbReference type="EMBL" id="XAU15816.1"/>
    </source>
</evidence>
<name>A0ABZ3HDK2_9BACT</name>
<reference evidence="1 2" key="1">
    <citation type="submission" date="2024-03" db="EMBL/GenBank/DDBJ databases">
        <title>Sulfurimonas sp. HSL3-1.</title>
        <authorList>
            <person name="Wang S."/>
        </authorList>
    </citation>
    <scope>NUCLEOTIDE SEQUENCE [LARGE SCALE GENOMIC DNA]</scope>
    <source>
        <strain evidence="1 2">HSL3-1</strain>
    </source>
</reference>
<dbReference type="InterPro" id="IPR036249">
    <property type="entry name" value="Thioredoxin-like_sf"/>
</dbReference>
<protein>
    <submittedName>
        <fullName evidence="1">DUF255 domain-containing protein</fullName>
    </submittedName>
</protein>
<dbReference type="Pfam" id="PF13899">
    <property type="entry name" value="Thioredoxin_7"/>
    <property type="match status" value="1"/>
</dbReference>
<evidence type="ECO:0000313" key="2">
    <source>
        <dbReference type="Proteomes" id="UP001447842"/>
    </source>
</evidence>
<organism evidence="1 2">
    <name type="scientific">Sulfurimonas diazotrophicus</name>
    <dbReference type="NCBI Taxonomy" id="3131939"/>
    <lineage>
        <taxon>Bacteria</taxon>
        <taxon>Pseudomonadati</taxon>
        <taxon>Campylobacterota</taxon>
        <taxon>Epsilonproteobacteria</taxon>
        <taxon>Campylobacterales</taxon>
        <taxon>Sulfurimonadaceae</taxon>
        <taxon>Sulfurimonas</taxon>
    </lineage>
</organism>
<proteinExistence type="predicted"/>
<dbReference type="RefSeq" id="WP_345970928.1">
    <property type="nucleotide sequence ID" value="NZ_CP147920.1"/>
</dbReference>
<keyword evidence="2" id="KW-1185">Reference proteome</keyword>
<accession>A0ABZ3HDK2</accession>
<dbReference type="EMBL" id="CP147920">
    <property type="protein sequence ID" value="XAU15816.1"/>
    <property type="molecule type" value="Genomic_DNA"/>
</dbReference>
<sequence length="125" mass="14088">MNKLLWLLLPLLADAVDWRSWEQGKAEAHESGRNILAALVRDDCHYCHDMEQAVFNDGAMSRWVEGCFVPVKINLSKRDVPFKARVPMTPTFVILQPDGSIIKTVPGSWNREDFTALTASACTKE</sequence>
<dbReference type="SUPFAM" id="SSF52833">
    <property type="entry name" value="Thioredoxin-like"/>
    <property type="match status" value="1"/>
</dbReference>
<dbReference type="Proteomes" id="UP001447842">
    <property type="component" value="Chromosome"/>
</dbReference>
<dbReference type="Gene3D" id="3.40.30.10">
    <property type="entry name" value="Glutaredoxin"/>
    <property type="match status" value="1"/>
</dbReference>